<evidence type="ECO:0000256" key="5">
    <source>
        <dbReference type="ARBA" id="ARBA00011738"/>
    </source>
</evidence>
<dbReference type="InterPro" id="IPR015421">
    <property type="entry name" value="PyrdxlP-dep_Trfase_major"/>
</dbReference>
<dbReference type="HAMAP" id="MF_01023">
    <property type="entry name" value="HisC_aminotrans_2"/>
    <property type="match status" value="1"/>
</dbReference>
<dbReference type="RefSeq" id="WP_346241894.1">
    <property type="nucleotide sequence ID" value="NZ_JAZHYP010000004.1"/>
</dbReference>
<dbReference type="InterPro" id="IPR015424">
    <property type="entry name" value="PyrdxlP-dep_Trfase"/>
</dbReference>
<evidence type="ECO:0000256" key="8">
    <source>
        <dbReference type="ARBA" id="ARBA00022679"/>
    </source>
</evidence>
<dbReference type="InterPro" id="IPR004839">
    <property type="entry name" value="Aminotransferase_I/II_large"/>
</dbReference>
<evidence type="ECO:0000256" key="9">
    <source>
        <dbReference type="ARBA" id="ARBA00022898"/>
    </source>
</evidence>
<feature type="modified residue" description="N6-(pyridoxal phosphate)lysine" evidence="12">
    <location>
        <position position="206"/>
    </location>
</feature>
<dbReference type="PROSITE" id="PS00599">
    <property type="entry name" value="AA_TRANSFER_CLASS_2"/>
    <property type="match status" value="1"/>
</dbReference>
<evidence type="ECO:0000256" key="4">
    <source>
        <dbReference type="ARBA" id="ARBA00007970"/>
    </source>
</evidence>
<comment type="catalytic activity">
    <reaction evidence="11 12">
        <text>L-histidinol phosphate + 2-oxoglutarate = 3-(imidazol-4-yl)-2-oxopropyl phosphate + L-glutamate</text>
        <dbReference type="Rhea" id="RHEA:23744"/>
        <dbReference type="ChEBI" id="CHEBI:16810"/>
        <dbReference type="ChEBI" id="CHEBI:29985"/>
        <dbReference type="ChEBI" id="CHEBI:57766"/>
        <dbReference type="ChEBI" id="CHEBI:57980"/>
        <dbReference type="EC" id="2.6.1.9"/>
    </reaction>
</comment>
<feature type="domain" description="Aminotransferase class I/classII large" evidence="13">
    <location>
        <begin position="43"/>
        <end position="339"/>
    </location>
</feature>
<evidence type="ECO:0000256" key="2">
    <source>
        <dbReference type="ARBA" id="ARBA00005011"/>
    </source>
</evidence>
<sequence length="347" mass="38661">MNIQDLIRPTIKALKPYSSARDEFQGVTDDMVFLDANENPFENGVNRYPDPQQGKLKAILSEIKGISAKNILLGNGSDEVLDLVFRAFCEPNQDNVVILPPTYGMYEVLANLNAIAIKKVNLDAEFQPKVDAILSEVDSNSKLLFICSPNNPSGNSFTSKAIETLVREFKGIVVIDEAYIDFSKETSWISKLEQYPNLIVSQTLSKAYAMAGIRLGICYASTEIITVLNTIKPPYNINELTQKKAIELLNIKDLAKNQIADILKERSALISELKSISYISKIYPSDANFVLAKVDNANKRYNQLIEKGIVIRNRTTQPGCENTLRLTVGTPKENKILINILRGLESL</sequence>
<dbReference type="InterPro" id="IPR005861">
    <property type="entry name" value="HisP_aminotrans"/>
</dbReference>
<dbReference type="PANTHER" id="PTHR42885">
    <property type="entry name" value="HISTIDINOL-PHOSPHATE AMINOTRANSFERASE-RELATED"/>
    <property type="match status" value="1"/>
</dbReference>
<keyword evidence="7 12" id="KW-0028">Amino-acid biosynthesis</keyword>
<evidence type="ECO:0000259" key="13">
    <source>
        <dbReference type="Pfam" id="PF00155"/>
    </source>
</evidence>
<comment type="caution">
    <text evidence="14">The sequence shown here is derived from an EMBL/GenBank/DDBJ whole genome shotgun (WGS) entry which is preliminary data.</text>
</comment>
<comment type="pathway">
    <text evidence="2 12">Amino-acid biosynthesis; L-histidine biosynthesis; L-histidine from 5-phospho-alpha-D-ribose 1-diphosphate: step 7/9.</text>
</comment>
<comment type="pathway">
    <text evidence="3">Lipid metabolism.</text>
</comment>
<evidence type="ECO:0000256" key="11">
    <source>
        <dbReference type="ARBA" id="ARBA00047481"/>
    </source>
</evidence>
<dbReference type="Proteomes" id="UP001416393">
    <property type="component" value="Unassembled WGS sequence"/>
</dbReference>
<evidence type="ECO:0000256" key="6">
    <source>
        <dbReference type="ARBA" id="ARBA00022576"/>
    </source>
</evidence>
<dbReference type="Gene3D" id="3.40.640.10">
    <property type="entry name" value="Type I PLP-dependent aspartate aminotransferase-like (Major domain)"/>
    <property type="match status" value="1"/>
</dbReference>
<dbReference type="Pfam" id="PF00155">
    <property type="entry name" value="Aminotran_1_2"/>
    <property type="match status" value="1"/>
</dbReference>
<gene>
    <name evidence="12 14" type="primary">hisC</name>
    <name evidence="14" type="ORF">VP395_10135</name>
</gene>
<keyword evidence="10 12" id="KW-0368">Histidine biosynthesis</keyword>
<evidence type="ECO:0000256" key="1">
    <source>
        <dbReference type="ARBA" id="ARBA00001933"/>
    </source>
</evidence>
<dbReference type="SUPFAM" id="SSF53383">
    <property type="entry name" value="PLP-dependent transferases"/>
    <property type="match status" value="1"/>
</dbReference>
<dbReference type="InterPro" id="IPR001917">
    <property type="entry name" value="Aminotrans_II_pyridoxalP_BS"/>
</dbReference>
<dbReference type="CDD" id="cd00609">
    <property type="entry name" value="AAT_like"/>
    <property type="match status" value="1"/>
</dbReference>
<comment type="cofactor">
    <cofactor evidence="1 12">
        <name>pyridoxal 5'-phosphate</name>
        <dbReference type="ChEBI" id="CHEBI:597326"/>
    </cofactor>
</comment>
<organism evidence="14 15">
    <name type="scientific">Mariniflexile soesokkakense</name>
    <dbReference type="NCBI Taxonomy" id="1343160"/>
    <lineage>
        <taxon>Bacteria</taxon>
        <taxon>Pseudomonadati</taxon>
        <taxon>Bacteroidota</taxon>
        <taxon>Flavobacteriia</taxon>
        <taxon>Flavobacteriales</taxon>
        <taxon>Flavobacteriaceae</taxon>
        <taxon>Mariniflexile</taxon>
    </lineage>
</organism>
<dbReference type="NCBIfam" id="TIGR01141">
    <property type="entry name" value="hisC"/>
    <property type="match status" value="1"/>
</dbReference>
<dbReference type="InterPro" id="IPR015422">
    <property type="entry name" value="PyrdxlP-dep_Trfase_small"/>
</dbReference>
<evidence type="ECO:0000313" key="15">
    <source>
        <dbReference type="Proteomes" id="UP001416393"/>
    </source>
</evidence>
<evidence type="ECO:0000313" key="14">
    <source>
        <dbReference type="EMBL" id="MEN3324087.1"/>
    </source>
</evidence>
<comment type="similarity">
    <text evidence="4 12">Belongs to the class-II pyridoxal-phosphate-dependent aminotransferase family. Histidinol-phosphate aminotransferase subfamily.</text>
</comment>
<accession>A0ABV0AAF3</accession>
<proteinExistence type="inferred from homology"/>
<protein>
    <recommendedName>
        <fullName evidence="12">Histidinol-phosphate aminotransferase</fullName>
        <ecNumber evidence="12">2.6.1.9</ecNumber>
    </recommendedName>
    <alternativeName>
        <fullName evidence="12">Imidazole acetol-phosphate transaminase</fullName>
    </alternativeName>
</protein>
<dbReference type="EMBL" id="JAZHYP010000004">
    <property type="protein sequence ID" value="MEN3324087.1"/>
    <property type="molecule type" value="Genomic_DNA"/>
</dbReference>
<dbReference type="GO" id="GO:0004400">
    <property type="term" value="F:histidinol-phosphate transaminase activity"/>
    <property type="evidence" value="ECO:0007669"/>
    <property type="project" value="UniProtKB-EC"/>
</dbReference>
<dbReference type="EC" id="2.6.1.9" evidence="12"/>
<keyword evidence="15" id="KW-1185">Reference proteome</keyword>
<evidence type="ECO:0000256" key="10">
    <source>
        <dbReference type="ARBA" id="ARBA00023102"/>
    </source>
</evidence>
<keyword evidence="6 12" id="KW-0032">Aminotransferase</keyword>
<dbReference type="Gene3D" id="3.90.1150.10">
    <property type="entry name" value="Aspartate Aminotransferase, domain 1"/>
    <property type="match status" value="1"/>
</dbReference>
<evidence type="ECO:0000256" key="3">
    <source>
        <dbReference type="ARBA" id="ARBA00005189"/>
    </source>
</evidence>
<keyword evidence="9 12" id="KW-0663">Pyridoxal phosphate</keyword>
<reference evidence="14 15" key="1">
    <citation type="submission" date="2024-01" db="EMBL/GenBank/DDBJ databases">
        <title>Mariniflexile litorale sp. nov., isolated from the shallow sediments of the Sea of Japan.</title>
        <authorList>
            <person name="Romanenko L."/>
            <person name="Bystritskaya E."/>
            <person name="Isaeva M."/>
        </authorList>
    </citation>
    <scope>NUCLEOTIDE SEQUENCE [LARGE SCALE GENOMIC DNA]</scope>
    <source>
        <strain evidence="14 15">KCTC 32427</strain>
    </source>
</reference>
<comment type="subunit">
    <text evidence="5 12">Homodimer.</text>
</comment>
<evidence type="ECO:0000256" key="7">
    <source>
        <dbReference type="ARBA" id="ARBA00022605"/>
    </source>
</evidence>
<name>A0ABV0AAF3_9FLAO</name>
<dbReference type="PANTHER" id="PTHR42885:SF2">
    <property type="entry name" value="HISTIDINOL-PHOSPHATE AMINOTRANSFERASE"/>
    <property type="match status" value="1"/>
</dbReference>
<keyword evidence="8 12" id="KW-0808">Transferase</keyword>
<evidence type="ECO:0000256" key="12">
    <source>
        <dbReference type="HAMAP-Rule" id="MF_01023"/>
    </source>
</evidence>